<organism evidence="2 3">
    <name type="scientific">Nocardiopsis mangrovi</name>
    <dbReference type="NCBI Taxonomy" id="1179818"/>
    <lineage>
        <taxon>Bacteria</taxon>
        <taxon>Bacillati</taxon>
        <taxon>Actinomycetota</taxon>
        <taxon>Actinomycetes</taxon>
        <taxon>Streptosporangiales</taxon>
        <taxon>Nocardiopsidaceae</taxon>
        <taxon>Nocardiopsis</taxon>
    </lineage>
</organism>
<reference evidence="3" key="1">
    <citation type="journal article" date="2019" name="Int. J. Syst. Evol. Microbiol.">
        <title>The Global Catalogue of Microorganisms (GCM) 10K type strain sequencing project: providing services to taxonomists for standard genome sequencing and annotation.</title>
        <authorList>
            <consortium name="The Broad Institute Genomics Platform"/>
            <consortium name="The Broad Institute Genome Sequencing Center for Infectious Disease"/>
            <person name="Wu L."/>
            <person name="Ma J."/>
        </authorList>
    </citation>
    <scope>NUCLEOTIDE SEQUENCE [LARGE SCALE GENOMIC DNA]</scope>
    <source>
        <strain evidence="3">XZYJ18</strain>
    </source>
</reference>
<sequence>MLAVILGAVAVALPGRTNDLYELALCRIEQLTGGECDEGEQEADDDEEYPYDLTPAYCVRDGRSETAGYQLDLGIFRFGQQYTYSRETLSDGAVVVTFIPSTEVGARVGVGFDFGQENAVATAADVEGGVSAKLAPGMTYIFRDQAEFEEFEDEVEASIAEETNRQMNPESQIGLGFAEWLGVYDPPEVRDPSVRTGTIDVSGNLLSEFGLWTNDNRGQRLNGEGLEGNNLNLGVDGSVSIGRKVDVSHWFTDPENTQTSWTTTYNAQGSLGTYAFSHREQLTRSWSGGQRVTRNEDGSLAHVRYMTTVQGDFVEGTDGRLENREINGGRGGDTESEGSRVVQMVQIDFDTPEEQEIGERLLAERGNLPPASVIESMADPFMDEQNGGRINEEPGSDAPDWEHLFYERGRVWQYETDISSERTQFDAQIKLGLQLGASVNWGMEEQHTRDAQILDRPRDGSRDFIDFPDCVSQERDGE</sequence>
<protein>
    <submittedName>
        <fullName evidence="2">Uncharacterized protein</fullName>
    </submittedName>
</protein>
<dbReference type="RefSeq" id="WP_378571060.1">
    <property type="nucleotide sequence ID" value="NZ_JBHSFQ010000002.1"/>
</dbReference>
<name>A0ABV9DQI7_9ACTN</name>
<feature type="region of interest" description="Disordered" evidence="1">
    <location>
        <begin position="456"/>
        <end position="478"/>
    </location>
</feature>
<comment type="caution">
    <text evidence="2">The sequence shown here is derived from an EMBL/GenBank/DDBJ whole genome shotgun (WGS) entry which is preliminary data.</text>
</comment>
<evidence type="ECO:0000313" key="2">
    <source>
        <dbReference type="EMBL" id="MFC4560688.1"/>
    </source>
</evidence>
<feature type="compositionally biased region" description="Basic and acidic residues" evidence="1">
    <location>
        <begin position="456"/>
        <end position="465"/>
    </location>
</feature>
<evidence type="ECO:0000256" key="1">
    <source>
        <dbReference type="SAM" id="MobiDB-lite"/>
    </source>
</evidence>
<dbReference type="EMBL" id="JBHSFQ010000002">
    <property type="protein sequence ID" value="MFC4560688.1"/>
    <property type="molecule type" value="Genomic_DNA"/>
</dbReference>
<dbReference type="Proteomes" id="UP001595923">
    <property type="component" value="Unassembled WGS sequence"/>
</dbReference>
<evidence type="ECO:0000313" key="3">
    <source>
        <dbReference type="Proteomes" id="UP001595923"/>
    </source>
</evidence>
<proteinExistence type="predicted"/>
<gene>
    <name evidence="2" type="ORF">ACFO4E_02330</name>
</gene>
<accession>A0ABV9DQI7</accession>
<keyword evidence="3" id="KW-1185">Reference proteome</keyword>